<accession>A0AA37XMV0</accession>
<keyword evidence="4 7" id="KW-0067">ATP-binding</keyword>
<proteinExistence type="inferred from homology"/>
<dbReference type="InterPro" id="IPR003439">
    <property type="entry name" value="ABC_transporter-like_ATP-bd"/>
</dbReference>
<evidence type="ECO:0000256" key="2">
    <source>
        <dbReference type="ARBA" id="ARBA00022448"/>
    </source>
</evidence>
<dbReference type="PANTHER" id="PTHR42711">
    <property type="entry name" value="ABC TRANSPORTER ATP-BINDING PROTEIN"/>
    <property type="match status" value="1"/>
</dbReference>
<dbReference type="RefSeq" id="WP_123934317.1">
    <property type="nucleotide sequence ID" value="NZ_BSUW01000001.1"/>
</dbReference>
<reference evidence="6" key="3">
    <citation type="submission" date="2018-03" db="EMBL/GenBank/DDBJ databases">
        <authorList>
            <person name="Jeon C.O."/>
        </authorList>
    </citation>
    <scope>NUCLEOTIDE SEQUENCE</scope>
    <source>
        <strain evidence="6">JCM 31126</strain>
    </source>
</reference>
<dbReference type="SUPFAM" id="SSF52540">
    <property type="entry name" value="P-loop containing nucleoside triphosphate hydrolases"/>
    <property type="match status" value="1"/>
</dbReference>
<dbReference type="PROSITE" id="PS50893">
    <property type="entry name" value="ABC_TRANSPORTER_2"/>
    <property type="match status" value="1"/>
</dbReference>
<reference evidence="7 9" key="2">
    <citation type="journal article" date="2014" name="Int. J. Syst. Evol. Microbiol.">
        <title>Complete genome sequence of Corynebacterium casei LMG S-19264T (=DSM 44701T), isolated from a smear-ripened cheese.</title>
        <authorList>
            <consortium name="US DOE Joint Genome Institute (JGI-PGF)"/>
            <person name="Walter F."/>
            <person name="Albersmeier A."/>
            <person name="Kalinowski J."/>
            <person name="Ruckert C."/>
        </authorList>
    </citation>
    <scope>NUCLEOTIDE SEQUENCE [LARGE SCALE GENOMIC DNA]</scope>
    <source>
        <strain evidence="7 9">NBRC 114545</strain>
    </source>
</reference>
<reference evidence="6 8" key="1">
    <citation type="journal article" date="2012" name="Int. J. Syst. Evol. Microbiol.">
        <title>Characterization of Tetragenococcus strains from sugar thick juice reveals a novel species, Tetragenococcus osmophilus sp. nov., and divides Tetragenococcus halophilus into two subspecies, T. halophilus subsp. halophilus subsp. nov. and T. halophilus subsp. flandriensis subsp. nov.</title>
        <authorList>
            <person name="Juste A."/>
            <person name="Van Trappen S."/>
            <person name="Verreth C."/>
            <person name="Cleenwerck I."/>
            <person name="De Vos P."/>
            <person name="Lievens B."/>
            <person name="Willems K.A."/>
        </authorList>
    </citation>
    <scope>NUCLEOTIDE SEQUENCE [LARGE SCALE GENOMIC DNA]</scope>
    <source>
        <strain evidence="6 8">JCM 31126</strain>
    </source>
</reference>
<dbReference type="Proteomes" id="UP000268310">
    <property type="component" value="Chromosome"/>
</dbReference>
<dbReference type="CDD" id="cd03230">
    <property type="entry name" value="ABC_DR_subfamily_A"/>
    <property type="match status" value="1"/>
</dbReference>
<keyword evidence="3" id="KW-0547">Nucleotide-binding</keyword>
<dbReference type="InterPro" id="IPR027417">
    <property type="entry name" value="P-loop_NTPase"/>
</dbReference>
<reference evidence="7" key="4">
    <citation type="submission" date="2023-02" db="EMBL/GenBank/DDBJ databases">
        <authorList>
            <person name="Sun Q."/>
            <person name="Mori K."/>
        </authorList>
    </citation>
    <scope>NUCLEOTIDE SEQUENCE</scope>
    <source>
        <strain evidence="7">NBRC 114545</strain>
    </source>
</reference>
<name>A0AA37XMV0_9ENTE</name>
<gene>
    <name evidence="6" type="ORF">C7K38_01995</name>
    <name evidence="7" type="ORF">GCM10025885_22700</name>
</gene>
<evidence type="ECO:0000313" key="7">
    <source>
        <dbReference type="EMBL" id="GMA73221.1"/>
    </source>
</evidence>
<evidence type="ECO:0000256" key="1">
    <source>
        <dbReference type="ARBA" id="ARBA00005417"/>
    </source>
</evidence>
<dbReference type="InterPro" id="IPR003593">
    <property type="entry name" value="AAA+_ATPase"/>
</dbReference>
<dbReference type="GO" id="GO:0016887">
    <property type="term" value="F:ATP hydrolysis activity"/>
    <property type="evidence" value="ECO:0007669"/>
    <property type="project" value="InterPro"/>
</dbReference>
<dbReference type="KEGG" id="too:C7K38_01995"/>
<dbReference type="Gene3D" id="3.40.50.300">
    <property type="entry name" value="P-loop containing nucleotide triphosphate hydrolases"/>
    <property type="match status" value="1"/>
</dbReference>
<dbReference type="Proteomes" id="UP001157039">
    <property type="component" value="Unassembled WGS sequence"/>
</dbReference>
<evidence type="ECO:0000313" key="6">
    <source>
        <dbReference type="EMBL" id="AYW47254.1"/>
    </source>
</evidence>
<keyword evidence="2" id="KW-0813">Transport</keyword>
<dbReference type="EMBL" id="CP027783">
    <property type="protein sequence ID" value="AYW47254.1"/>
    <property type="molecule type" value="Genomic_DNA"/>
</dbReference>
<dbReference type="GO" id="GO:0005524">
    <property type="term" value="F:ATP binding"/>
    <property type="evidence" value="ECO:0007669"/>
    <property type="project" value="UniProtKB-KW"/>
</dbReference>
<evidence type="ECO:0000256" key="3">
    <source>
        <dbReference type="ARBA" id="ARBA00022741"/>
    </source>
</evidence>
<dbReference type="EMBL" id="BSUW01000001">
    <property type="protein sequence ID" value="GMA73221.1"/>
    <property type="molecule type" value="Genomic_DNA"/>
</dbReference>
<keyword evidence="8" id="KW-1185">Reference proteome</keyword>
<evidence type="ECO:0000259" key="5">
    <source>
        <dbReference type="PROSITE" id="PS50893"/>
    </source>
</evidence>
<evidence type="ECO:0000313" key="9">
    <source>
        <dbReference type="Proteomes" id="UP001157039"/>
    </source>
</evidence>
<evidence type="ECO:0000256" key="4">
    <source>
        <dbReference type="ARBA" id="ARBA00022840"/>
    </source>
</evidence>
<protein>
    <submittedName>
        <fullName evidence="7">ABC transporter ATP-binding protein</fullName>
    </submittedName>
</protein>
<dbReference type="PANTHER" id="PTHR42711:SF5">
    <property type="entry name" value="ABC TRANSPORTER ATP-BINDING PROTEIN NATA"/>
    <property type="match status" value="1"/>
</dbReference>
<dbReference type="Pfam" id="PF00005">
    <property type="entry name" value="ABC_tran"/>
    <property type="match status" value="1"/>
</dbReference>
<dbReference type="AlphaFoldDB" id="A0AA37XMV0"/>
<comment type="similarity">
    <text evidence="1">Belongs to the ABC transporter superfamily.</text>
</comment>
<feature type="domain" description="ABC transporter" evidence="5">
    <location>
        <begin position="4"/>
        <end position="229"/>
    </location>
</feature>
<sequence length="312" mass="35283">MSVIEIEQLTKDYGSHRGVFDVSFEVGQGEVFGFLGPNGAGKTTTIRHIMGFSKAQSGTLRVANKDCWKNAGAIKREVGYLPGELAFPKNMTAANFIDFMAQERKITDMSKTNELIEMFELETSPKLDNMSLGTRRKVAIVTAFMHDPDILILDEPTSGLDPVMQERFIEFLLNEKEAGKTILLSSHIFSEVDATCDRIAIIKEGEIVSTVVADDIRKNENKMYKVEFADENEYERFVENTPLNVAVKRPSQNQVKIEIHDENIVHLFSDLSQYQLNFLTEVKFSLEDYFMNFYDTNKSIGSGEEVLSHGLH</sequence>
<dbReference type="SMART" id="SM00382">
    <property type="entry name" value="AAA"/>
    <property type="match status" value="1"/>
</dbReference>
<evidence type="ECO:0000313" key="8">
    <source>
        <dbReference type="Proteomes" id="UP000268310"/>
    </source>
</evidence>
<organism evidence="7 9">
    <name type="scientific">Tetragenococcus osmophilus</name>
    <dbReference type="NCBI Taxonomy" id="526944"/>
    <lineage>
        <taxon>Bacteria</taxon>
        <taxon>Bacillati</taxon>
        <taxon>Bacillota</taxon>
        <taxon>Bacilli</taxon>
        <taxon>Lactobacillales</taxon>
        <taxon>Enterococcaceae</taxon>
        <taxon>Tetragenococcus</taxon>
    </lineage>
</organism>
<dbReference type="InterPro" id="IPR050763">
    <property type="entry name" value="ABC_transporter_ATP-binding"/>
</dbReference>